<evidence type="ECO:0000256" key="2">
    <source>
        <dbReference type="ARBA" id="ARBA00004651"/>
    </source>
</evidence>
<dbReference type="InterPro" id="IPR023615">
    <property type="entry name" value="Cyt_c_Oxase_su1_BS"/>
</dbReference>
<evidence type="ECO:0000256" key="8">
    <source>
        <dbReference type="ARBA" id="ARBA00022617"/>
    </source>
</evidence>
<evidence type="ECO:0000256" key="20">
    <source>
        <dbReference type="RuleBase" id="RU000370"/>
    </source>
</evidence>
<evidence type="ECO:0000256" key="15">
    <source>
        <dbReference type="ARBA" id="ARBA00023004"/>
    </source>
</evidence>
<comment type="caution">
    <text evidence="23">The sequence shown here is derived from an EMBL/GenBank/DDBJ whole genome shotgun (WGS) entry which is preliminary data.</text>
</comment>
<dbReference type="GO" id="GO:0005886">
    <property type="term" value="C:plasma membrane"/>
    <property type="evidence" value="ECO:0007669"/>
    <property type="project" value="UniProtKB-SubCell"/>
</dbReference>
<evidence type="ECO:0000256" key="9">
    <source>
        <dbReference type="ARBA" id="ARBA00022660"/>
    </source>
</evidence>
<keyword evidence="6 20" id="KW-0813">Transport</keyword>
<dbReference type="EMBL" id="NJGV01000025">
    <property type="protein sequence ID" value="OWY32569.1"/>
    <property type="molecule type" value="Genomic_DNA"/>
</dbReference>
<dbReference type="GO" id="GO:0046872">
    <property type="term" value="F:metal ion binding"/>
    <property type="evidence" value="ECO:0007669"/>
    <property type="project" value="UniProtKB-KW"/>
</dbReference>
<comment type="catalytic activity">
    <reaction evidence="18">
        <text>4 Fe(II)-[cytochrome c] + O2 + 8 H(+)(in) = 4 Fe(III)-[cytochrome c] + 2 H2O + 4 H(+)(out)</text>
        <dbReference type="Rhea" id="RHEA:11436"/>
        <dbReference type="Rhea" id="RHEA-COMP:10350"/>
        <dbReference type="Rhea" id="RHEA-COMP:14399"/>
        <dbReference type="ChEBI" id="CHEBI:15377"/>
        <dbReference type="ChEBI" id="CHEBI:15378"/>
        <dbReference type="ChEBI" id="CHEBI:15379"/>
        <dbReference type="ChEBI" id="CHEBI:29033"/>
        <dbReference type="ChEBI" id="CHEBI:29034"/>
        <dbReference type="EC" id="7.1.1.9"/>
    </reaction>
</comment>
<name>A0A225SNJ8_9BURK</name>
<feature type="transmembrane region" description="Helical" evidence="21">
    <location>
        <begin position="340"/>
        <end position="363"/>
    </location>
</feature>
<feature type="transmembrane region" description="Helical" evidence="21">
    <location>
        <begin position="91"/>
        <end position="114"/>
    </location>
</feature>
<comment type="cofactor">
    <cofactor evidence="19">
        <name>heme</name>
        <dbReference type="ChEBI" id="CHEBI:30413"/>
    </cofactor>
    <text evidence="19">Binds 2 heme groups per subunit, denoted as high- and low-spin.</text>
</comment>
<dbReference type="PROSITE" id="PS50855">
    <property type="entry name" value="COX1"/>
    <property type="match status" value="1"/>
</dbReference>
<feature type="transmembrane region" description="Helical" evidence="21">
    <location>
        <begin position="59"/>
        <end position="79"/>
    </location>
</feature>
<feature type="transmembrane region" description="Helical" evidence="21">
    <location>
        <begin position="235"/>
        <end position="252"/>
    </location>
</feature>
<evidence type="ECO:0000256" key="13">
    <source>
        <dbReference type="ARBA" id="ARBA00022982"/>
    </source>
</evidence>
<feature type="transmembrane region" description="Helical" evidence="21">
    <location>
        <begin position="304"/>
        <end position="320"/>
    </location>
</feature>
<evidence type="ECO:0000256" key="14">
    <source>
        <dbReference type="ARBA" id="ARBA00022989"/>
    </source>
</evidence>
<protein>
    <recommendedName>
        <fullName evidence="5">cytochrome-c oxidase</fullName>
        <ecNumber evidence="5">7.1.1.9</ecNumber>
    </recommendedName>
</protein>
<feature type="binding site" evidence="19">
    <location>
        <position position="256"/>
    </location>
    <ligand>
        <name>Cu cation</name>
        <dbReference type="ChEBI" id="CHEBI:23378"/>
        <label>B</label>
    </ligand>
</feature>
<feature type="binding site" evidence="19">
    <location>
        <position position="255"/>
    </location>
    <ligand>
        <name>Cu cation</name>
        <dbReference type="ChEBI" id="CHEBI:23378"/>
        <label>B</label>
    </ligand>
</feature>
<feature type="binding site" description="axial binding residue" evidence="19">
    <location>
        <position position="58"/>
    </location>
    <ligand>
        <name>heme b</name>
        <dbReference type="ChEBI" id="CHEBI:60344"/>
        <label>1; low-spin</label>
    </ligand>
    <ligandPart>
        <name>Fe</name>
        <dbReference type="ChEBI" id="CHEBI:18248"/>
    </ligandPart>
</feature>
<evidence type="ECO:0000313" key="24">
    <source>
        <dbReference type="Proteomes" id="UP000214747"/>
    </source>
</evidence>
<feature type="transmembrane region" description="Helical" evidence="21">
    <location>
        <begin position="383"/>
        <end position="411"/>
    </location>
</feature>
<dbReference type="GO" id="GO:0006119">
    <property type="term" value="P:oxidative phosphorylation"/>
    <property type="evidence" value="ECO:0007669"/>
    <property type="project" value="UniProtKB-UniPathway"/>
</dbReference>
<dbReference type="GO" id="GO:0004129">
    <property type="term" value="F:cytochrome-c oxidase activity"/>
    <property type="evidence" value="ECO:0007669"/>
    <property type="project" value="UniProtKB-EC"/>
</dbReference>
<evidence type="ECO:0000256" key="19">
    <source>
        <dbReference type="PIRSR" id="PIRSR604677-50"/>
    </source>
</evidence>
<keyword evidence="13 20" id="KW-0249">Electron transport</keyword>
<evidence type="ECO:0000256" key="4">
    <source>
        <dbReference type="ARBA" id="ARBA00009578"/>
    </source>
</evidence>
<feature type="transmembrane region" description="Helical" evidence="21">
    <location>
        <begin position="272"/>
        <end position="292"/>
    </location>
</feature>
<accession>A0A225SNJ8</accession>
<feature type="transmembrane region" description="Helical" evidence="21">
    <location>
        <begin position="20"/>
        <end position="39"/>
    </location>
</feature>
<feature type="transmembrane region" description="Helical" evidence="21">
    <location>
        <begin position="431"/>
        <end position="451"/>
    </location>
</feature>
<dbReference type="GO" id="GO:0022904">
    <property type="term" value="P:respiratory electron transport chain"/>
    <property type="evidence" value="ECO:0007669"/>
    <property type="project" value="TreeGrafter"/>
</dbReference>
<dbReference type="RefSeq" id="WP_088757045.1">
    <property type="nucleotide sequence ID" value="NZ_NJGV01000025.1"/>
</dbReference>
<evidence type="ECO:0000256" key="7">
    <source>
        <dbReference type="ARBA" id="ARBA00022475"/>
    </source>
</evidence>
<feature type="domain" description="Cytochrome oxidase subunit I profile" evidence="22">
    <location>
        <begin position="15"/>
        <end position="475"/>
    </location>
</feature>
<dbReference type="InterPro" id="IPR023616">
    <property type="entry name" value="Cyt_c_oxase-like_su1_dom"/>
</dbReference>
<feature type="binding site" evidence="19">
    <location>
        <position position="205"/>
    </location>
    <ligand>
        <name>Cu cation</name>
        <dbReference type="ChEBI" id="CHEBI:23378"/>
        <label>B</label>
    </ligand>
</feature>
<dbReference type="InterPro" id="IPR036927">
    <property type="entry name" value="Cyt_c_oxase-like_su1_sf"/>
</dbReference>
<keyword evidence="8 19" id="KW-0349">Heme</keyword>
<evidence type="ECO:0000256" key="18">
    <source>
        <dbReference type="ARBA" id="ARBA00047816"/>
    </source>
</evidence>
<comment type="similarity">
    <text evidence="4 20">Belongs to the heme-copper respiratory oxidase family.</text>
</comment>
<dbReference type="InterPro" id="IPR000883">
    <property type="entry name" value="Cyt_C_Oxase_1"/>
</dbReference>
<dbReference type="GO" id="GO:0015990">
    <property type="term" value="P:electron transport coupled proton transport"/>
    <property type="evidence" value="ECO:0007669"/>
    <property type="project" value="TreeGrafter"/>
</dbReference>
<evidence type="ECO:0000256" key="16">
    <source>
        <dbReference type="ARBA" id="ARBA00023008"/>
    </source>
</evidence>
<evidence type="ECO:0000256" key="1">
    <source>
        <dbReference type="ARBA" id="ARBA00001970"/>
    </source>
</evidence>
<comment type="cofactor">
    <cofactor evidence="1">
        <name>heme b</name>
        <dbReference type="ChEBI" id="CHEBI:60344"/>
    </cofactor>
</comment>
<feature type="transmembrane region" description="Helical" evidence="21">
    <location>
        <begin position="126"/>
        <end position="148"/>
    </location>
</feature>
<evidence type="ECO:0000256" key="21">
    <source>
        <dbReference type="SAM" id="Phobius"/>
    </source>
</evidence>
<dbReference type="SUPFAM" id="SSF81442">
    <property type="entry name" value="Cytochrome c oxidase subunit I-like"/>
    <property type="match status" value="1"/>
</dbReference>
<keyword evidence="14 21" id="KW-1133">Transmembrane helix</keyword>
<dbReference type="PANTHER" id="PTHR10422:SF29">
    <property type="entry name" value="CYTOCHROME C OXIDASE SUBUNIT 1 HOMOLOG, BACTEROID"/>
    <property type="match status" value="1"/>
</dbReference>
<dbReference type="Gene3D" id="1.20.210.10">
    <property type="entry name" value="Cytochrome c oxidase-like, subunit I domain"/>
    <property type="match status" value="1"/>
</dbReference>
<keyword evidence="16" id="KW-0186">Copper</keyword>
<dbReference type="EC" id="7.1.1.9" evidence="5"/>
<reference evidence="23 24" key="1">
    <citation type="journal article" date="2010" name="Int. J. Syst. Evol. Microbiol.">
        <title>Reclassification of Herbaspirillum putei as a later heterotypic synonym of Herbaspirillum huttiense, with the description of H. huttiense subsp. huttiense subsp. nov. and H. huttiense subsp. putei subsp. nov., comb. nov., and description of Herbaspirillum aquaticum sp. nov.</title>
        <authorList>
            <person name="Dobritsa A.P."/>
            <person name="Reddy M.C."/>
            <person name="Samadpour M."/>
        </authorList>
    </citation>
    <scope>NUCLEOTIDE SEQUENCE [LARGE SCALE GENOMIC DNA]</scope>
    <source>
        <strain evidence="23 24">IEH 4430</strain>
    </source>
</reference>
<dbReference type="FunFam" id="1.20.210.10:FF:000005">
    <property type="entry name" value="Cytochrome c oxidase, cbb3-type, subunit I"/>
    <property type="match status" value="1"/>
</dbReference>
<organism evidence="23 24">
    <name type="scientific">Herbaspirillum aquaticum</name>
    <dbReference type="NCBI Taxonomy" id="568783"/>
    <lineage>
        <taxon>Bacteria</taxon>
        <taxon>Pseudomonadati</taxon>
        <taxon>Pseudomonadota</taxon>
        <taxon>Betaproteobacteria</taxon>
        <taxon>Burkholderiales</taxon>
        <taxon>Oxalobacteraceae</taxon>
        <taxon>Herbaspirillum</taxon>
    </lineage>
</organism>
<evidence type="ECO:0000256" key="6">
    <source>
        <dbReference type="ARBA" id="ARBA00022448"/>
    </source>
</evidence>
<gene>
    <name evidence="23" type="primary">ccoN</name>
    <name evidence="23" type="ORF">CEJ45_21220</name>
</gene>
<dbReference type="AlphaFoldDB" id="A0A225SNJ8"/>
<dbReference type="NCBIfam" id="TIGR00780">
    <property type="entry name" value="ccoN"/>
    <property type="match status" value="1"/>
</dbReference>
<keyword evidence="11 19" id="KW-0479">Metal-binding</keyword>
<feature type="binding site" description="axial binding residue" evidence="19">
    <location>
        <position position="345"/>
    </location>
    <ligand>
        <name>heme b</name>
        <dbReference type="ChEBI" id="CHEBI:60344"/>
        <label>1; low-spin</label>
    </ligand>
    <ligandPart>
        <name>Fe</name>
        <dbReference type="ChEBI" id="CHEBI:18248"/>
    </ligandPart>
</feature>
<dbReference type="PROSITE" id="PS00077">
    <property type="entry name" value="COX1_CUB"/>
    <property type="match status" value="1"/>
</dbReference>
<comment type="cofactor">
    <cofactor evidence="19">
        <name>Cu(2+)</name>
        <dbReference type="ChEBI" id="CHEBI:29036"/>
    </cofactor>
    <text evidence="19">Binds 1 copper ion per subunit, denoted as copper B.</text>
</comment>
<dbReference type="Proteomes" id="UP000214747">
    <property type="component" value="Unassembled WGS sequence"/>
</dbReference>
<keyword evidence="17 21" id="KW-0472">Membrane</keyword>
<evidence type="ECO:0000256" key="11">
    <source>
        <dbReference type="ARBA" id="ARBA00022723"/>
    </source>
</evidence>
<feature type="binding site" description="axial binding residue" evidence="19">
    <location>
        <position position="343"/>
    </location>
    <ligand>
        <name>heme b</name>
        <dbReference type="ChEBI" id="CHEBI:60344"/>
        <label>2; high-spin</label>
    </ligand>
    <ligandPart>
        <name>Fe</name>
        <dbReference type="ChEBI" id="CHEBI:18248"/>
    </ligandPart>
</feature>
<keyword evidence="24" id="KW-1185">Reference proteome</keyword>
<sequence>MSKENSYNYTVVRQFTVATILWGVVGMLVGVIIAAQLAWPELNMGIPWLSFGRLRPLHTNAVIFAFGGCALMATSYYVVQRTCQVRLFSDFLAAFTFWGWQLVILGAAITLPMGLTRGKEYAELEWPITILIAVVWVAYAVVFFGTLIKRKVKHIYVANWFYGAFIIAVAILHIVNGMTMPATLTKSYSMYSGAQDAMIQWWYGHNAVGFFLTAGFLGMMYYFIPKQVNRPVYSYRLSIVHFWALIFTYMWAGPHHLHYTALPDWTQSLGMVFSLILLAPSWGGMINGMMTMSGAWHQLRTDPILKFLVVSLSFYGMSTFEGPMMAIKTVNALSHYTDWTIGHVHSGALGWVGFVTMGAMYYLIPRLSGKTEMWSKDLIEIHFWVATIGIVLYIAAMWIAGVMQGLMWRAVNADGTLTYSFVEGVKATYPYYIIRLMGGLMYLSGMLVMAYNTWRTMRGTELAVAPIPAVTNAAH</sequence>
<dbReference type="Pfam" id="PF00115">
    <property type="entry name" value="COX1"/>
    <property type="match status" value="1"/>
</dbReference>
<keyword evidence="10 20" id="KW-0812">Transmembrane</keyword>
<dbReference type="GO" id="GO:0020037">
    <property type="term" value="F:heme binding"/>
    <property type="evidence" value="ECO:0007669"/>
    <property type="project" value="InterPro"/>
</dbReference>
<comment type="pathway">
    <text evidence="3">Energy metabolism; oxidative phosphorylation.</text>
</comment>
<dbReference type="CDD" id="cd01661">
    <property type="entry name" value="cbb3_Oxidase_I"/>
    <property type="match status" value="1"/>
</dbReference>
<keyword evidence="9 20" id="KW-0679">Respiratory chain</keyword>
<feature type="transmembrane region" description="Helical" evidence="21">
    <location>
        <begin position="160"/>
        <end position="182"/>
    </location>
</feature>
<dbReference type="UniPathway" id="UPA00705"/>
<comment type="subcellular location">
    <subcellularLocation>
        <location evidence="2">Cell membrane</location>
        <topology evidence="2">Multi-pass membrane protein</topology>
    </subcellularLocation>
</comment>
<feature type="transmembrane region" description="Helical" evidence="21">
    <location>
        <begin position="202"/>
        <end position="223"/>
    </location>
</feature>
<keyword evidence="12" id="KW-1278">Translocase</keyword>
<proteinExistence type="inferred from homology"/>
<evidence type="ECO:0000259" key="22">
    <source>
        <dbReference type="PROSITE" id="PS50855"/>
    </source>
</evidence>
<evidence type="ECO:0000256" key="12">
    <source>
        <dbReference type="ARBA" id="ARBA00022967"/>
    </source>
</evidence>
<evidence type="ECO:0000256" key="17">
    <source>
        <dbReference type="ARBA" id="ARBA00023136"/>
    </source>
</evidence>
<evidence type="ECO:0000256" key="5">
    <source>
        <dbReference type="ARBA" id="ARBA00012949"/>
    </source>
</evidence>
<dbReference type="InterPro" id="IPR004677">
    <property type="entry name" value="Cyt_c_oxidase_cbb3_su1"/>
</dbReference>
<keyword evidence="15 19" id="KW-0408">Iron</keyword>
<evidence type="ECO:0000313" key="23">
    <source>
        <dbReference type="EMBL" id="OWY32569.1"/>
    </source>
</evidence>
<evidence type="ECO:0000256" key="10">
    <source>
        <dbReference type="ARBA" id="ARBA00022692"/>
    </source>
</evidence>
<evidence type="ECO:0000256" key="3">
    <source>
        <dbReference type="ARBA" id="ARBA00004673"/>
    </source>
</evidence>
<dbReference type="PANTHER" id="PTHR10422">
    <property type="entry name" value="CYTOCHROME C OXIDASE SUBUNIT 1"/>
    <property type="match status" value="1"/>
</dbReference>
<keyword evidence="7" id="KW-1003">Cell membrane</keyword>